<keyword evidence="5" id="KW-1185">Reference proteome</keyword>
<accession>A0A2N7VVP2</accession>
<evidence type="ECO:0008006" key="6">
    <source>
        <dbReference type="Google" id="ProtNLM"/>
    </source>
</evidence>
<feature type="region of interest" description="Disordered" evidence="1">
    <location>
        <begin position="95"/>
        <end position="116"/>
    </location>
</feature>
<feature type="chain" id="PRO_5014627183" description="DUF3068 domain-containing protein" evidence="3">
    <location>
        <begin position="30"/>
        <end position="341"/>
    </location>
</feature>
<organism evidence="4 5">
    <name type="scientific">Trinickia dabaoshanensis</name>
    <dbReference type="NCBI Taxonomy" id="564714"/>
    <lineage>
        <taxon>Bacteria</taxon>
        <taxon>Pseudomonadati</taxon>
        <taxon>Pseudomonadota</taxon>
        <taxon>Betaproteobacteria</taxon>
        <taxon>Burkholderiales</taxon>
        <taxon>Burkholderiaceae</taxon>
        <taxon>Trinickia</taxon>
    </lineage>
</organism>
<dbReference type="InterPro" id="IPR018682">
    <property type="entry name" value="DUF2167_membr"/>
</dbReference>
<evidence type="ECO:0000313" key="4">
    <source>
        <dbReference type="EMBL" id="PMS21218.1"/>
    </source>
</evidence>
<dbReference type="AlphaFoldDB" id="A0A2N7VVP2"/>
<evidence type="ECO:0000256" key="3">
    <source>
        <dbReference type="SAM" id="SignalP"/>
    </source>
</evidence>
<keyword evidence="3" id="KW-0732">Signal</keyword>
<name>A0A2N7VVP2_9BURK</name>
<protein>
    <recommendedName>
        <fullName evidence="6">DUF3068 domain-containing protein</fullName>
    </recommendedName>
</protein>
<comment type="caution">
    <text evidence="4">The sequence shown here is derived from an EMBL/GenBank/DDBJ whole genome shotgun (WGS) entry which is preliminary data.</text>
</comment>
<reference evidence="4 5" key="1">
    <citation type="submission" date="2018-01" db="EMBL/GenBank/DDBJ databases">
        <title>Whole genome analyses suggest that Burkholderia sensu lato contains two further novel genera in the rhizoxinica-symbiotica group Mycetohabitans gen. nov., and Trinickia gen. nov.: implications for the evolution of diazotrophy and nodulation in the Burkholderiaceae.</title>
        <authorList>
            <person name="Estrada-de los Santos P."/>
            <person name="Palmer M."/>
            <person name="Chavez-Ramirez B."/>
            <person name="Beukes C."/>
            <person name="Steenkamp E.T."/>
            <person name="Hirsch A.M."/>
            <person name="Manyaka P."/>
            <person name="Maluk M."/>
            <person name="Lafos M."/>
            <person name="Crook M."/>
            <person name="Gross E."/>
            <person name="Simon M.F."/>
            <person name="Bueno dos Reis Junior F."/>
            <person name="Poole P.S."/>
            <person name="Venter S.N."/>
            <person name="James E.K."/>
        </authorList>
    </citation>
    <scope>NUCLEOTIDE SEQUENCE [LARGE SCALE GENOMIC DNA]</scope>
    <source>
        <strain evidence="4 5">GIMN1.004</strain>
    </source>
</reference>
<gene>
    <name evidence="4" type="ORF">C0Z18_08565</name>
</gene>
<evidence type="ECO:0000313" key="5">
    <source>
        <dbReference type="Proteomes" id="UP000235616"/>
    </source>
</evidence>
<proteinExistence type="predicted"/>
<keyword evidence="2" id="KW-0472">Membrane</keyword>
<keyword evidence="2" id="KW-0812">Transmembrane</keyword>
<feature type="transmembrane region" description="Helical" evidence="2">
    <location>
        <begin position="307"/>
        <end position="326"/>
    </location>
</feature>
<dbReference type="EMBL" id="PNYA01000006">
    <property type="protein sequence ID" value="PMS21218.1"/>
    <property type="molecule type" value="Genomic_DNA"/>
</dbReference>
<dbReference type="Proteomes" id="UP000235616">
    <property type="component" value="Unassembled WGS sequence"/>
</dbReference>
<keyword evidence="2" id="KW-1133">Transmembrane helix</keyword>
<sequence>MITNDVSVRSAGCSLLFLCCLLFGSAAHSATHPAPHARAAAPSASSASLLVPADTSIPSDVWNDPRWQQGPMTARLGKVATLVVPPGYRYLPPLQAGADESASDAGETDYAASDQSSDSLSAVIAPEDGSWTTRIAVAYTAHIDTSDLYLDPDDLARTMQVRSSPFNPLSPASAQSLPDLVEIKWIRAPRWDGARHKLDWLYENKTTGARGVDDTSFLNAAVLGRRYTVAIQTELDGAGSSERAAALQTTFDKLVSGVRFRDMERYGAYQSGEPTAKLKLTDYITGPETDDEKAFDDKVAHAIGFDWRGLGLRVLPLMGLAALVWGRAQRKKQTRRDEAVM</sequence>
<feature type="signal peptide" evidence="3">
    <location>
        <begin position="1"/>
        <end position="29"/>
    </location>
</feature>
<dbReference type="Pfam" id="PF09935">
    <property type="entry name" value="DUF2167"/>
    <property type="match status" value="1"/>
</dbReference>
<evidence type="ECO:0000256" key="1">
    <source>
        <dbReference type="SAM" id="MobiDB-lite"/>
    </source>
</evidence>
<evidence type="ECO:0000256" key="2">
    <source>
        <dbReference type="SAM" id="Phobius"/>
    </source>
</evidence>